<dbReference type="OrthoDB" id="9811701at2"/>
<feature type="transmembrane region" description="Helical" evidence="5">
    <location>
        <begin position="6"/>
        <end position="25"/>
    </location>
</feature>
<dbReference type="InterPro" id="IPR007300">
    <property type="entry name" value="CidB/LrgB"/>
</dbReference>
<evidence type="ECO:0000256" key="1">
    <source>
        <dbReference type="ARBA" id="ARBA00004141"/>
    </source>
</evidence>
<feature type="transmembrane region" description="Helical" evidence="5">
    <location>
        <begin position="150"/>
        <end position="173"/>
    </location>
</feature>
<evidence type="ECO:0000256" key="4">
    <source>
        <dbReference type="ARBA" id="ARBA00023136"/>
    </source>
</evidence>
<comment type="subcellular location">
    <subcellularLocation>
        <location evidence="1">Membrane</location>
        <topology evidence="1">Multi-pass membrane protein</topology>
    </subcellularLocation>
</comment>
<feature type="transmembrane region" description="Helical" evidence="5">
    <location>
        <begin position="63"/>
        <end position="80"/>
    </location>
</feature>
<feature type="transmembrane region" description="Helical" evidence="5">
    <location>
        <begin position="204"/>
        <end position="229"/>
    </location>
</feature>
<gene>
    <name evidence="6" type="ORF">AL544_009585</name>
</gene>
<evidence type="ECO:0000313" key="7">
    <source>
        <dbReference type="Proteomes" id="UP000053748"/>
    </source>
</evidence>
<feature type="transmembrane region" description="Helical" evidence="5">
    <location>
        <begin position="92"/>
        <end position="115"/>
    </location>
</feature>
<dbReference type="RefSeq" id="WP_000107915.1">
    <property type="nucleotide sequence ID" value="NZ_CAWMSS010000001.1"/>
</dbReference>
<accession>A0A2J9UXR9</accession>
<proteinExistence type="predicted"/>
<evidence type="ECO:0000256" key="3">
    <source>
        <dbReference type="ARBA" id="ARBA00022989"/>
    </source>
</evidence>
<evidence type="ECO:0000256" key="2">
    <source>
        <dbReference type="ARBA" id="ARBA00022692"/>
    </source>
</evidence>
<dbReference type="AlphaFoldDB" id="A0A2J9UXR9"/>
<dbReference type="PANTHER" id="PTHR30249">
    <property type="entry name" value="PUTATIVE SEROTONIN TRANSPORTER"/>
    <property type="match status" value="1"/>
</dbReference>
<keyword evidence="2 5" id="KW-0812">Transmembrane</keyword>
<keyword evidence="4 5" id="KW-0472">Membrane</keyword>
<dbReference type="Proteomes" id="UP000053748">
    <property type="component" value="Unassembled WGS sequence"/>
</dbReference>
<reference evidence="6" key="1">
    <citation type="submission" date="2017-12" db="EMBL/GenBank/DDBJ databases">
        <title>FDA dAtabase for Regulatory Grade micrObial Sequences (FDA-ARGOS): Supporting development and validation of Infectious Disease Dx tests.</title>
        <authorList>
            <person name="Hoffmann M."/>
            <person name="Allard M."/>
            <person name="Evans P."/>
            <person name="Brown E."/>
            <person name="Tallon L.J."/>
            <person name="Sadzewicz L."/>
            <person name="Sengamalay N."/>
            <person name="Ott S."/>
            <person name="Godinez A."/>
            <person name="Nagaraj S."/>
            <person name="Vavikolanu K."/>
            <person name="Aluvathingal J."/>
            <person name="Nadendla S."/>
            <person name="Hobson J."/>
            <person name="Sichtig H."/>
        </authorList>
    </citation>
    <scope>NUCLEOTIDE SEQUENCE [LARGE SCALE GENOMIC DNA]</scope>
    <source>
        <strain evidence="6">FDAARGOS_113</strain>
    </source>
</reference>
<evidence type="ECO:0000313" key="6">
    <source>
        <dbReference type="EMBL" id="PNM56317.1"/>
    </source>
</evidence>
<dbReference type="GO" id="GO:0016020">
    <property type="term" value="C:membrane"/>
    <property type="evidence" value="ECO:0007669"/>
    <property type="project" value="UniProtKB-SubCell"/>
</dbReference>
<organism evidence="6 7">
    <name type="scientific">Vibrio mimicus</name>
    <dbReference type="NCBI Taxonomy" id="674"/>
    <lineage>
        <taxon>Bacteria</taxon>
        <taxon>Pseudomonadati</taxon>
        <taxon>Pseudomonadota</taxon>
        <taxon>Gammaproteobacteria</taxon>
        <taxon>Vibrionales</taxon>
        <taxon>Vibrionaceae</taxon>
        <taxon>Vibrio</taxon>
    </lineage>
</organism>
<sequence length="230" mass="24926">MSTSLLSLLCFLLTLLFYYASKSLYRRKRSLLLMPLLLAPLLLVVVVLFFHIPYQAYMADAHWLLWLLGPATVAFAVPVYDNRALLRQHWLSLSVGVMVSVLVAISSTVLLARWLNLPELLQRSLAMRSITTPFAVEATKSIGGQSDLTALFVVLTGVIGMAIGEVILTVLSIRSRLGKGASLGASAHGAGTAKAYQIGNSEGVVSSVVMMLAGMVTVAIAPWVGHWFWP</sequence>
<name>A0A2J9UXR9_VIBMI</name>
<keyword evidence="3 5" id="KW-1133">Transmembrane helix</keyword>
<dbReference type="PANTHER" id="PTHR30249:SF16">
    <property type="entry name" value="INNER MEMBRANE PROTEIN"/>
    <property type="match status" value="1"/>
</dbReference>
<feature type="transmembrane region" description="Helical" evidence="5">
    <location>
        <begin position="32"/>
        <end position="51"/>
    </location>
</feature>
<dbReference type="STRING" id="674.VM_04445"/>
<keyword evidence="7" id="KW-1185">Reference proteome</keyword>
<dbReference type="Pfam" id="PF04172">
    <property type="entry name" value="LrgB"/>
    <property type="match status" value="1"/>
</dbReference>
<dbReference type="EMBL" id="LOSJ02000002">
    <property type="protein sequence ID" value="PNM56317.1"/>
    <property type="molecule type" value="Genomic_DNA"/>
</dbReference>
<comment type="caution">
    <text evidence="6">The sequence shown here is derived from an EMBL/GenBank/DDBJ whole genome shotgun (WGS) entry which is preliminary data.</text>
</comment>
<protein>
    <submittedName>
        <fullName evidence="6">LrgB family protein</fullName>
    </submittedName>
</protein>
<evidence type="ECO:0000256" key="5">
    <source>
        <dbReference type="SAM" id="Phobius"/>
    </source>
</evidence>